<comment type="caution">
    <text evidence="2">The sequence shown here is derived from an EMBL/GenBank/DDBJ whole genome shotgun (WGS) entry which is preliminary data.</text>
</comment>
<protein>
    <submittedName>
        <fullName evidence="2">MOSC domain-containing protein</fullName>
    </submittedName>
</protein>
<gene>
    <name evidence="2" type="ORF">GCM10011584_15900</name>
</gene>
<proteinExistence type="predicted"/>
<sequence length="257" mass="27509">MPYRVTRLSITPVKGLQLHHPTSIEITPRGVPGDRQFLLVDAAGTLQSCTHHQALLPLRAAYDAAQRRLSVSRSGEVLLSGEVEDGAPVDIDLHGLRTGRASHVGHDWDDLFSTVLGKPVRLLRAHAPAYDVCPATLVGSASVAELARRAGLEAVDARRFRMLVEFAGGEPHEEDTWQDREIAMGSAVLRGGGLVKRCAATTRNPDSGAVDLQTLRQIIGYRGRQETVLGPGPAFGVYADVVEAGTISVDDVLTLGS</sequence>
<dbReference type="RefSeq" id="WP_188783473.1">
    <property type="nucleotide sequence ID" value="NZ_BMNI01000003.1"/>
</dbReference>
<dbReference type="Proteomes" id="UP000655410">
    <property type="component" value="Unassembled WGS sequence"/>
</dbReference>
<dbReference type="InterPro" id="IPR005303">
    <property type="entry name" value="MOCOS_middle"/>
</dbReference>
<accession>A0ABQ2NAC6</accession>
<reference evidence="3" key="1">
    <citation type="journal article" date="2019" name="Int. J. Syst. Evol. Microbiol.">
        <title>The Global Catalogue of Microorganisms (GCM) 10K type strain sequencing project: providing services to taxonomists for standard genome sequencing and annotation.</title>
        <authorList>
            <consortium name="The Broad Institute Genomics Platform"/>
            <consortium name="The Broad Institute Genome Sequencing Center for Infectious Disease"/>
            <person name="Wu L."/>
            <person name="Ma J."/>
        </authorList>
    </citation>
    <scope>NUCLEOTIDE SEQUENCE [LARGE SCALE GENOMIC DNA]</scope>
    <source>
        <strain evidence="3">CGMCC 4.7371</strain>
    </source>
</reference>
<evidence type="ECO:0000259" key="1">
    <source>
        <dbReference type="PROSITE" id="PS51340"/>
    </source>
</evidence>
<dbReference type="InterPro" id="IPR005302">
    <property type="entry name" value="MoCF_Sase_C"/>
</dbReference>
<dbReference type="EMBL" id="BMNI01000003">
    <property type="protein sequence ID" value="GGO88577.1"/>
    <property type="molecule type" value="Genomic_DNA"/>
</dbReference>
<dbReference type="Pfam" id="PF03476">
    <property type="entry name" value="MOSC_N"/>
    <property type="match status" value="1"/>
</dbReference>
<feature type="domain" description="MOSC" evidence="1">
    <location>
        <begin position="72"/>
        <end position="256"/>
    </location>
</feature>
<name>A0ABQ2NAC6_9ACTN</name>
<dbReference type="Pfam" id="PF03473">
    <property type="entry name" value="MOSC"/>
    <property type="match status" value="1"/>
</dbReference>
<dbReference type="SUPFAM" id="SSF50800">
    <property type="entry name" value="PK beta-barrel domain-like"/>
    <property type="match status" value="1"/>
</dbReference>
<organism evidence="2 3">
    <name type="scientific">Nocardioides phosphati</name>
    <dbReference type="NCBI Taxonomy" id="1867775"/>
    <lineage>
        <taxon>Bacteria</taxon>
        <taxon>Bacillati</taxon>
        <taxon>Actinomycetota</taxon>
        <taxon>Actinomycetes</taxon>
        <taxon>Propionibacteriales</taxon>
        <taxon>Nocardioidaceae</taxon>
        <taxon>Nocardioides</taxon>
    </lineage>
</organism>
<keyword evidence="3" id="KW-1185">Reference proteome</keyword>
<evidence type="ECO:0000313" key="2">
    <source>
        <dbReference type="EMBL" id="GGO88577.1"/>
    </source>
</evidence>
<dbReference type="PROSITE" id="PS51340">
    <property type="entry name" value="MOSC"/>
    <property type="match status" value="1"/>
</dbReference>
<dbReference type="InterPro" id="IPR011037">
    <property type="entry name" value="Pyrv_Knase-like_insert_dom_sf"/>
</dbReference>
<evidence type="ECO:0000313" key="3">
    <source>
        <dbReference type="Proteomes" id="UP000655410"/>
    </source>
</evidence>